<organism evidence="1 2">
    <name type="scientific">Hibiscus sabdariffa</name>
    <name type="common">roselle</name>
    <dbReference type="NCBI Taxonomy" id="183260"/>
    <lineage>
        <taxon>Eukaryota</taxon>
        <taxon>Viridiplantae</taxon>
        <taxon>Streptophyta</taxon>
        <taxon>Embryophyta</taxon>
        <taxon>Tracheophyta</taxon>
        <taxon>Spermatophyta</taxon>
        <taxon>Magnoliopsida</taxon>
        <taxon>eudicotyledons</taxon>
        <taxon>Gunneridae</taxon>
        <taxon>Pentapetalae</taxon>
        <taxon>rosids</taxon>
        <taxon>malvids</taxon>
        <taxon>Malvales</taxon>
        <taxon>Malvaceae</taxon>
        <taxon>Malvoideae</taxon>
        <taxon>Hibiscus</taxon>
    </lineage>
</organism>
<dbReference type="Proteomes" id="UP001472677">
    <property type="component" value="Unassembled WGS sequence"/>
</dbReference>
<accession>A0ABR2F918</accession>
<evidence type="ECO:0000313" key="2">
    <source>
        <dbReference type="Proteomes" id="UP001472677"/>
    </source>
</evidence>
<keyword evidence="2" id="KW-1185">Reference proteome</keyword>
<gene>
    <name evidence="1" type="ORF">V6N12_062493</name>
</gene>
<evidence type="ECO:0008006" key="3">
    <source>
        <dbReference type="Google" id="ProtNLM"/>
    </source>
</evidence>
<evidence type="ECO:0000313" key="1">
    <source>
        <dbReference type="EMBL" id="KAK8574815.1"/>
    </source>
</evidence>
<reference evidence="1 2" key="1">
    <citation type="journal article" date="2024" name="G3 (Bethesda)">
        <title>Genome assembly of Hibiscus sabdariffa L. provides insights into metabolisms of medicinal natural products.</title>
        <authorList>
            <person name="Kim T."/>
        </authorList>
    </citation>
    <scope>NUCLEOTIDE SEQUENCE [LARGE SCALE GENOMIC DNA]</scope>
    <source>
        <strain evidence="1">TK-2024</strain>
        <tissue evidence="1">Old leaves</tissue>
    </source>
</reference>
<proteinExistence type="predicted"/>
<dbReference type="EMBL" id="JBBPBM010000007">
    <property type="protein sequence ID" value="KAK8574815.1"/>
    <property type="molecule type" value="Genomic_DNA"/>
</dbReference>
<name>A0ABR2F918_9ROSI</name>
<sequence>MRGIENNVKVYVIDSSFSPTLSDAPSVNVVVDGSGNPTILIGSGTMGRPPDGGPIERPSQGFVVADRHDGYEVLQMDEEAPIGPNSFRGHQMVISEKHANDSIGKESM</sequence>
<comment type="caution">
    <text evidence="1">The sequence shown here is derived from an EMBL/GenBank/DDBJ whole genome shotgun (WGS) entry which is preliminary data.</text>
</comment>
<protein>
    <recommendedName>
        <fullName evidence="3">Dirigent protein</fullName>
    </recommendedName>
</protein>